<reference evidence="3" key="1">
    <citation type="journal article" date="2014" name="Proc. Natl. Acad. Sci. U.S.A.">
        <title>Extensive sampling of basidiomycete genomes demonstrates inadequacy of the white-rot/brown-rot paradigm for wood decay fungi.</title>
        <authorList>
            <person name="Riley R."/>
            <person name="Salamov A.A."/>
            <person name="Brown D.W."/>
            <person name="Nagy L.G."/>
            <person name="Floudas D."/>
            <person name="Held B.W."/>
            <person name="Levasseur A."/>
            <person name="Lombard V."/>
            <person name="Morin E."/>
            <person name="Otillar R."/>
            <person name="Lindquist E.A."/>
            <person name="Sun H."/>
            <person name="LaButti K.M."/>
            <person name="Schmutz J."/>
            <person name="Jabbour D."/>
            <person name="Luo H."/>
            <person name="Baker S.E."/>
            <person name="Pisabarro A.G."/>
            <person name="Walton J.D."/>
            <person name="Blanchette R.A."/>
            <person name="Henrissat B."/>
            <person name="Martin F."/>
            <person name="Cullen D."/>
            <person name="Hibbett D.S."/>
            <person name="Grigoriev I.V."/>
        </authorList>
    </citation>
    <scope>NUCLEOTIDE SEQUENCE [LARGE SCALE GENOMIC DNA]</scope>
    <source>
        <strain evidence="3">CBS 339.88</strain>
    </source>
</reference>
<evidence type="ECO:0000313" key="3">
    <source>
        <dbReference type="Proteomes" id="UP000027222"/>
    </source>
</evidence>
<protein>
    <recommendedName>
        <fullName evidence="4">ZP domain-containing protein</fullName>
    </recommendedName>
</protein>
<feature type="signal peptide" evidence="1">
    <location>
        <begin position="1"/>
        <end position="23"/>
    </location>
</feature>
<dbReference type="EMBL" id="KL142368">
    <property type="protein sequence ID" value="KDR84639.1"/>
    <property type="molecule type" value="Genomic_DNA"/>
</dbReference>
<accession>A0A067TXD0</accession>
<feature type="chain" id="PRO_5001647279" description="ZP domain-containing protein" evidence="1">
    <location>
        <begin position="24"/>
        <end position="137"/>
    </location>
</feature>
<proteinExistence type="predicted"/>
<gene>
    <name evidence="2" type="ORF">GALMADRAFT_237521</name>
</gene>
<evidence type="ECO:0008006" key="4">
    <source>
        <dbReference type="Google" id="ProtNLM"/>
    </source>
</evidence>
<keyword evidence="3" id="KW-1185">Reference proteome</keyword>
<sequence length="137" mass="14698">MLALQRLCVATFLLLLNCSAVLAQFTISVPSLEVAIGQKFPVSWTASSDEPQAVDICISTDTEFIHVGSIQRDDLLAGTVNVTLDDTIFPTTYTLGIRFPGCSFLLAAEFDDFVVVSPSCGITPRQLTSRVSKPLAG</sequence>
<dbReference type="HOGENOM" id="CLU_1865246_0_0_1"/>
<evidence type="ECO:0000256" key="1">
    <source>
        <dbReference type="SAM" id="SignalP"/>
    </source>
</evidence>
<keyword evidence="1" id="KW-0732">Signal</keyword>
<dbReference type="Proteomes" id="UP000027222">
    <property type="component" value="Unassembled WGS sequence"/>
</dbReference>
<dbReference type="OrthoDB" id="2957200at2759"/>
<evidence type="ECO:0000313" key="2">
    <source>
        <dbReference type="EMBL" id="KDR84639.1"/>
    </source>
</evidence>
<organism evidence="2 3">
    <name type="scientific">Galerina marginata (strain CBS 339.88)</name>
    <dbReference type="NCBI Taxonomy" id="685588"/>
    <lineage>
        <taxon>Eukaryota</taxon>
        <taxon>Fungi</taxon>
        <taxon>Dikarya</taxon>
        <taxon>Basidiomycota</taxon>
        <taxon>Agaricomycotina</taxon>
        <taxon>Agaricomycetes</taxon>
        <taxon>Agaricomycetidae</taxon>
        <taxon>Agaricales</taxon>
        <taxon>Agaricineae</taxon>
        <taxon>Strophariaceae</taxon>
        <taxon>Galerina</taxon>
    </lineage>
</organism>
<name>A0A067TXD0_GALM3</name>
<dbReference type="AlphaFoldDB" id="A0A067TXD0"/>